<evidence type="ECO:0008006" key="4">
    <source>
        <dbReference type="Google" id="ProtNLM"/>
    </source>
</evidence>
<organism evidence="2 3">
    <name type="scientific">Pseudoxanthomonas gei</name>
    <dbReference type="NCBI Taxonomy" id="1383030"/>
    <lineage>
        <taxon>Bacteria</taxon>
        <taxon>Pseudomonadati</taxon>
        <taxon>Pseudomonadota</taxon>
        <taxon>Gammaproteobacteria</taxon>
        <taxon>Lysobacterales</taxon>
        <taxon>Lysobacteraceae</taxon>
        <taxon>Pseudoxanthomonas</taxon>
    </lineage>
</organism>
<keyword evidence="3" id="KW-1185">Reference proteome</keyword>
<proteinExistence type="predicted"/>
<evidence type="ECO:0000313" key="2">
    <source>
        <dbReference type="EMBL" id="NDK39440.1"/>
    </source>
</evidence>
<gene>
    <name evidence="2" type="ORF">DT603_11355</name>
</gene>
<accession>A0ABX0ACY1</accession>
<dbReference type="RefSeq" id="WP_162350017.1">
    <property type="nucleotide sequence ID" value="NZ_QOVG01000007.1"/>
</dbReference>
<feature type="signal peptide" evidence="1">
    <location>
        <begin position="1"/>
        <end position="24"/>
    </location>
</feature>
<protein>
    <recommendedName>
        <fullName evidence="4">Secreted protein</fullName>
    </recommendedName>
</protein>
<keyword evidence="1" id="KW-0732">Signal</keyword>
<reference evidence="2 3" key="1">
    <citation type="submission" date="2018-07" db="EMBL/GenBank/DDBJ databases">
        <title>Whole genome Sequencing of Pseudoxanthomonas gei KCTC 32298 (T).</title>
        <authorList>
            <person name="Kumar S."/>
            <person name="Bansal K."/>
            <person name="Kaur A."/>
            <person name="Patil P."/>
            <person name="Sharma S."/>
            <person name="Patil P.B."/>
        </authorList>
    </citation>
    <scope>NUCLEOTIDE SEQUENCE [LARGE SCALE GENOMIC DNA]</scope>
    <source>
        <strain evidence="2 3">KCTC 32298</strain>
    </source>
</reference>
<feature type="chain" id="PRO_5045421195" description="Secreted protein" evidence="1">
    <location>
        <begin position="25"/>
        <end position="307"/>
    </location>
</feature>
<dbReference type="EMBL" id="QOVG01000007">
    <property type="protein sequence ID" value="NDK39440.1"/>
    <property type="molecule type" value="Genomic_DNA"/>
</dbReference>
<evidence type="ECO:0000313" key="3">
    <source>
        <dbReference type="Proteomes" id="UP001429354"/>
    </source>
</evidence>
<comment type="caution">
    <text evidence="2">The sequence shown here is derived from an EMBL/GenBank/DDBJ whole genome shotgun (WGS) entry which is preliminary data.</text>
</comment>
<name>A0ABX0ACY1_9GAMM</name>
<dbReference type="PROSITE" id="PS51257">
    <property type="entry name" value="PROKAR_LIPOPROTEIN"/>
    <property type="match status" value="1"/>
</dbReference>
<dbReference type="Proteomes" id="UP001429354">
    <property type="component" value="Unassembled WGS sequence"/>
</dbReference>
<sequence>MPPRLASPTTSLLALLLCTLGALTGCKPDARPPPVVASGPEAAVRQLARHLHDNDLQGFARDAVPAADYARLESAWRDGRSRWPLTELPLDDQLEPLLTTLAAPDAERTLQQGFKRNFANQGKDLKDAARSLGLFGVQYVKREGVFTDEERVHYAQVIAALGDWAERAPLSDPKRGAAAIPPLVAAARRTGLSTAQSFHDAGMTGSLHRLSPFLAQAKAVLADYGLPLDRSLAELDTTLVEQKGDLARVRIAYPLGRRRIDTVVSLQRRGGRWYLSDHLRRAEQALAAPAGETAAAEILPVPAAKAD</sequence>
<evidence type="ECO:0000256" key="1">
    <source>
        <dbReference type="SAM" id="SignalP"/>
    </source>
</evidence>